<organism evidence="7 8">
    <name type="scientific">Streptomyces clavuligerus</name>
    <dbReference type="NCBI Taxonomy" id="1901"/>
    <lineage>
        <taxon>Bacteria</taxon>
        <taxon>Bacillati</taxon>
        <taxon>Actinomycetota</taxon>
        <taxon>Actinomycetes</taxon>
        <taxon>Kitasatosporales</taxon>
        <taxon>Streptomycetaceae</taxon>
        <taxon>Streptomyces</taxon>
    </lineage>
</organism>
<keyword evidence="2" id="KW-0624">Polysaccharide degradation</keyword>
<dbReference type="Gene3D" id="2.60.40.10">
    <property type="entry name" value="Immunoglobulins"/>
    <property type="match status" value="4"/>
</dbReference>
<feature type="signal peptide" evidence="4">
    <location>
        <begin position="1"/>
        <end position="32"/>
    </location>
</feature>
<dbReference type="AlphaFoldDB" id="E2Q2M1"/>
<dbReference type="KEGG" id="sclf:BB341_00245"/>
<evidence type="ECO:0000313" key="7">
    <source>
        <dbReference type="EMBL" id="EFG10732.1"/>
    </source>
</evidence>
<evidence type="ECO:0000256" key="3">
    <source>
        <dbReference type="SAM" id="MobiDB-lite"/>
    </source>
</evidence>
<dbReference type="InterPro" id="IPR003961">
    <property type="entry name" value="FN3_dom"/>
</dbReference>
<proteinExistence type="predicted"/>
<sequence length="572" mass="60538">MNPARRTTAAAATAVVLATAGTLLSTTAPAAAAPVSCASPAFTREFFANTTFSGRPRATDCDSAIDQNWRAGAPASGLPRDNFGVRWSVTRDFGSGGPFTLRADAQDGIRVHLDGVRRIDLWSNVSSTRGKTVNLTVPAGKHTLRVDFVNWTGNADVDFTYTPRTSASVDKVEPLAPRGASAAYDKGTRRTRVAWSKSPEMDLAGYRVYRRAQGASFGTRPLATTTSTSYSDTTVPATGATYLYEVRAYDRAGNESAGTADQSVVTTDRTPPPAPAAPTALSEYDGIRLTWPTDPAAASYRVYRATGTNGAFTRIADTARGTHLDTRAADAATHTYRITALDRAGNESGRSAPVSVFRRDLTAPPAVTGLRVTPTGYGFALTWDASRAPDAKTYVVHWGELMGDEEEQICYGSPVEYLAAGTTSHDYLTLPDGDEVCFFVDVLDTAGNSSLRQTGTAHAVTATEIDTTPGVPTPEGSPLRVTAHGAGGTEGNTVSWSGLDPSSPQAARGYRVHRWNPVTARYEKIADIASGTSYTDTRAGRGTTSYYWVTAVAADGTESLPAGDWAVSAPAR</sequence>
<dbReference type="PROSITE" id="PS50853">
    <property type="entry name" value="FN3"/>
    <property type="match status" value="2"/>
</dbReference>
<dbReference type="SUPFAM" id="SSF49265">
    <property type="entry name" value="Fibronectin type III"/>
    <property type="match status" value="1"/>
</dbReference>
<feature type="domain" description="Fibronectin type-III" evidence="5">
    <location>
        <begin position="176"/>
        <end position="273"/>
    </location>
</feature>
<dbReference type="GO" id="GO:0000272">
    <property type="term" value="P:polysaccharide catabolic process"/>
    <property type="evidence" value="ECO:0007669"/>
    <property type="project" value="UniProtKB-KW"/>
</dbReference>
<feature type="chain" id="PRO_5003162570" evidence="4">
    <location>
        <begin position="33"/>
        <end position="572"/>
    </location>
</feature>
<dbReference type="GO" id="GO:0016798">
    <property type="term" value="F:hydrolase activity, acting on glycosyl bonds"/>
    <property type="evidence" value="ECO:0007669"/>
    <property type="project" value="UniProtKB-KW"/>
</dbReference>
<evidence type="ECO:0000313" key="8">
    <source>
        <dbReference type="Proteomes" id="UP000002357"/>
    </source>
</evidence>
<feature type="domain" description="Fibronectin type-III" evidence="5">
    <location>
        <begin position="477"/>
        <end position="572"/>
    </location>
</feature>
<dbReference type="InterPro" id="IPR036116">
    <property type="entry name" value="FN3_sf"/>
</dbReference>
<reference evidence="7 8" key="1">
    <citation type="journal article" date="2010" name="Genome Biol. Evol.">
        <title>The sequence of a 1.8-mb bacterial linear plasmid reveals a rich evolutionary reservoir of secondary metabolic pathways.</title>
        <authorList>
            <person name="Medema M.H."/>
            <person name="Trefzer A."/>
            <person name="Kovalchuk A."/>
            <person name="van den Berg M."/>
            <person name="Mueller U."/>
            <person name="Heijne W."/>
            <person name="Wu L."/>
            <person name="Alam M.T."/>
            <person name="Ronning C.M."/>
            <person name="Nierman W.C."/>
            <person name="Bovenberg R.A.L."/>
            <person name="Breitling R."/>
            <person name="Takano E."/>
        </authorList>
    </citation>
    <scope>NUCLEOTIDE SEQUENCE [LARGE SCALE GENOMIC DNA]</scope>
    <source>
        <strain evidence="8">ATCC 27064 / DSM 738 / JCM 4710 / NBRC 13307 / NCIMB 12785 / NRRL 3585 / VKM Ac-602</strain>
    </source>
</reference>
<keyword evidence="1" id="KW-0378">Hydrolase</keyword>
<dbReference type="OrthoDB" id="9815404at2"/>
<dbReference type="PROSITE" id="PS51820">
    <property type="entry name" value="PA14"/>
    <property type="match status" value="1"/>
</dbReference>
<dbReference type="eggNOG" id="COG4733">
    <property type="taxonomic scope" value="Bacteria"/>
</dbReference>
<dbReference type="InterPro" id="IPR011658">
    <property type="entry name" value="PA14_dom"/>
</dbReference>
<gene>
    <name evidence="7" type="ORF">SCLAV_5665</name>
</gene>
<feature type="compositionally biased region" description="Polar residues" evidence="3">
    <location>
        <begin position="256"/>
        <end position="269"/>
    </location>
</feature>
<dbReference type="Pfam" id="PF07691">
    <property type="entry name" value="PA14"/>
    <property type="match status" value="1"/>
</dbReference>
<keyword evidence="8" id="KW-1185">Reference proteome</keyword>
<evidence type="ECO:0000259" key="5">
    <source>
        <dbReference type="PROSITE" id="PS50853"/>
    </source>
</evidence>
<dbReference type="InterPro" id="IPR013783">
    <property type="entry name" value="Ig-like_fold"/>
</dbReference>
<dbReference type="Proteomes" id="UP000002357">
    <property type="component" value="Chromosome"/>
</dbReference>
<dbReference type="InterPro" id="IPR037524">
    <property type="entry name" value="PA14/GLEYA"/>
</dbReference>
<dbReference type="RefSeq" id="WP_003962820.1">
    <property type="nucleotide sequence ID" value="NZ_CM000913.1"/>
</dbReference>
<evidence type="ECO:0000256" key="1">
    <source>
        <dbReference type="ARBA" id="ARBA00023295"/>
    </source>
</evidence>
<dbReference type="SUPFAM" id="SSF56988">
    <property type="entry name" value="Anthrax protective antigen"/>
    <property type="match status" value="1"/>
</dbReference>
<accession>E2Q2M1</accession>
<feature type="region of interest" description="Disordered" evidence="3">
    <location>
        <begin position="254"/>
        <end position="280"/>
    </location>
</feature>
<name>E2Q2M1_STRCL</name>
<dbReference type="GeneID" id="93727951"/>
<keyword evidence="1" id="KW-0326">Glycosidase</keyword>
<dbReference type="STRING" id="1901.BB341_00245"/>
<dbReference type="EMBL" id="CM000913">
    <property type="protein sequence ID" value="EFG10732.1"/>
    <property type="molecule type" value="Genomic_DNA"/>
</dbReference>
<protein>
    <submittedName>
        <fullName evidence="7">PA14 domain protein</fullName>
    </submittedName>
</protein>
<evidence type="ECO:0000259" key="6">
    <source>
        <dbReference type="PROSITE" id="PS51820"/>
    </source>
</evidence>
<feature type="domain" description="PA14" evidence="6">
    <location>
        <begin position="37"/>
        <end position="179"/>
    </location>
</feature>
<evidence type="ECO:0000256" key="4">
    <source>
        <dbReference type="SAM" id="SignalP"/>
    </source>
</evidence>
<keyword evidence="2" id="KW-0119">Carbohydrate metabolism</keyword>
<keyword evidence="4" id="KW-0732">Signal</keyword>
<evidence type="ECO:0000256" key="2">
    <source>
        <dbReference type="ARBA" id="ARBA00023326"/>
    </source>
</evidence>
<dbReference type="SMART" id="SM00758">
    <property type="entry name" value="PA14"/>
    <property type="match status" value="1"/>
</dbReference>